<comment type="similarity">
    <text evidence="10">Belongs to the peroxiredoxin family. BCP/PrxQ subfamily.</text>
</comment>
<comment type="function">
    <text evidence="1">Thiol-specific peroxidase that catalyzes the reduction of hydrogen peroxide and organic hydroperoxides to water and alcohols, respectively. Plays a role in cell protection against oxidative stress by detoxifying peroxides and as sensor of hydrogen peroxide-mediated signaling events.</text>
</comment>
<keyword evidence="6 15" id="KW-0560">Oxidoreductase</keyword>
<dbReference type="GO" id="GO:0045454">
    <property type="term" value="P:cell redox homeostasis"/>
    <property type="evidence" value="ECO:0007669"/>
    <property type="project" value="TreeGrafter"/>
</dbReference>
<evidence type="ECO:0000313" key="15">
    <source>
        <dbReference type="EMBL" id="SLN09713.1"/>
    </source>
</evidence>
<dbReference type="PANTHER" id="PTHR42801">
    <property type="entry name" value="THIOREDOXIN-DEPENDENT PEROXIDE REDUCTASE"/>
    <property type="match status" value="1"/>
</dbReference>
<keyword evidence="4 15" id="KW-0575">Peroxidase</keyword>
<dbReference type="PANTHER" id="PTHR42801:SF4">
    <property type="entry name" value="AHPC_TSA FAMILY PROTEIN"/>
    <property type="match status" value="1"/>
</dbReference>
<keyword evidence="16" id="KW-1185">Reference proteome</keyword>
<dbReference type="PIRSF" id="PIRSF000239">
    <property type="entry name" value="AHPC"/>
    <property type="match status" value="1"/>
</dbReference>
<evidence type="ECO:0000256" key="6">
    <source>
        <dbReference type="ARBA" id="ARBA00023002"/>
    </source>
</evidence>
<keyword evidence="8" id="KW-0676">Redox-active center</keyword>
<keyword evidence="7" id="KW-1015">Disulfide bond</keyword>
<dbReference type="SUPFAM" id="SSF52833">
    <property type="entry name" value="Thioredoxin-like"/>
    <property type="match status" value="1"/>
</dbReference>
<dbReference type="CDD" id="cd03017">
    <property type="entry name" value="PRX_BCP"/>
    <property type="match status" value="1"/>
</dbReference>
<keyword evidence="5" id="KW-0049">Antioxidant</keyword>
<evidence type="ECO:0000256" key="3">
    <source>
        <dbReference type="ARBA" id="ARBA00013017"/>
    </source>
</evidence>
<gene>
    <name evidence="15" type="primary">bcp</name>
    <name evidence="15" type="ORF">PEL8287_00089</name>
</gene>
<evidence type="ECO:0000256" key="12">
    <source>
        <dbReference type="ARBA" id="ARBA00049091"/>
    </source>
</evidence>
<feature type="domain" description="Thioredoxin" evidence="14">
    <location>
        <begin position="2"/>
        <end position="153"/>
    </location>
</feature>
<accession>A0A1Y5R5S0</accession>
<dbReference type="EMBL" id="FWFL01000001">
    <property type="protein sequence ID" value="SLN09713.1"/>
    <property type="molecule type" value="Genomic_DNA"/>
</dbReference>
<dbReference type="InterPro" id="IPR050924">
    <property type="entry name" value="Peroxiredoxin_BCP/PrxQ"/>
</dbReference>
<dbReference type="Gene3D" id="3.40.30.10">
    <property type="entry name" value="Glutaredoxin"/>
    <property type="match status" value="1"/>
</dbReference>
<evidence type="ECO:0000256" key="5">
    <source>
        <dbReference type="ARBA" id="ARBA00022862"/>
    </source>
</evidence>
<reference evidence="15 16" key="1">
    <citation type="submission" date="2017-03" db="EMBL/GenBank/DDBJ databases">
        <authorList>
            <person name="Afonso C.L."/>
            <person name="Miller P.J."/>
            <person name="Scott M.A."/>
            <person name="Spackman E."/>
            <person name="Goraichik I."/>
            <person name="Dimitrov K.M."/>
            <person name="Suarez D.L."/>
            <person name="Swayne D.E."/>
        </authorList>
    </citation>
    <scope>NUCLEOTIDE SEQUENCE [LARGE SCALE GENOMIC DNA]</scope>
    <source>
        <strain evidence="15 16">CECT 8287</strain>
    </source>
</reference>
<evidence type="ECO:0000256" key="10">
    <source>
        <dbReference type="ARBA" id="ARBA00038489"/>
    </source>
</evidence>
<feature type="active site" description="Cysteine sulfenic acid (-SOH) intermediate; for peroxidase activity" evidence="13">
    <location>
        <position position="44"/>
    </location>
</feature>
<evidence type="ECO:0000313" key="16">
    <source>
        <dbReference type="Proteomes" id="UP000193827"/>
    </source>
</evidence>
<evidence type="ECO:0000256" key="9">
    <source>
        <dbReference type="ARBA" id="ARBA00032824"/>
    </source>
</evidence>
<dbReference type="OrthoDB" id="9812811at2"/>
<dbReference type="RefSeq" id="WP_085890392.1">
    <property type="nucleotide sequence ID" value="NZ_FWFL01000001.1"/>
</dbReference>
<dbReference type="GO" id="GO:0034599">
    <property type="term" value="P:cellular response to oxidative stress"/>
    <property type="evidence" value="ECO:0007669"/>
    <property type="project" value="TreeGrafter"/>
</dbReference>
<dbReference type="GO" id="GO:0005737">
    <property type="term" value="C:cytoplasm"/>
    <property type="evidence" value="ECO:0007669"/>
    <property type="project" value="TreeGrafter"/>
</dbReference>
<evidence type="ECO:0000256" key="8">
    <source>
        <dbReference type="ARBA" id="ARBA00023284"/>
    </source>
</evidence>
<dbReference type="InterPro" id="IPR013766">
    <property type="entry name" value="Thioredoxin_domain"/>
</dbReference>
<evidence type="ECO:0000259" key="14">
    <source>
        <dbReference type="PROSITE" id="PS51352"/>
    </source>
</evidence>
<comment type="catalytic activity">
    <reaction evidence="12">
        <text>a hydroperoxide + [thioredoxin]-dithiol = an alcohol + [thioredoxin]-disulfide + H2O</text>
        <dbReference type="Rhea" id="RHEA:62620"/>
        <dbReference type="Rhea" id="RHEA-COMP:10698"/>
        <dbReference type="Rhea" id="RHEA-COMP:10700"/>
        <dbReference type="ChEBI" id="CHEBI:15377"/>
        <dbReference type="ChEBI" id="CHEBI:29950"/>
        <dbReference type="ChEBI" id="CHEBI:30879"/>
        <dbReference type="ChEBI" id="CHEBI:35924"/>
        <dbReference type="ChEBI" id="CHEBI:50058"/>
        <dbReference type="EC" id="1.11.1.24"/>
    </reaction>
</comment>
<comment type="subunit">
    <text evidence="2">Monomer.</text>
</comment>
<sequence length="153" mass="16811">MTEIAETAPDFTLPRDGGGEITLSGLYPKPVVLFFYPRDDTPGCTNEAIAFTGLKSEFDAAGIAVFGISKDTLAKHDKFRDKHGLQVALLSDADSDVCERYAVWKEKSMYGKKFLGIERTTFLIDGTGRIARVWNKVKVPGHAEEVLEAARAL</sequence>
<dbReference type="GO" id="GO:0008379">
    <property type="term" value="F:thioredoxin peroxidase activity"/>
    <property type="evidence" value="ECO:0007669"/>
    <property type="project" value="TreeGrafter"/>
</dbReference>
<proteinExistence type="inferred from homology"/>
<evidence type="ECO:0000256" key="11">
    <source>
        <dbReference type="ARBA" id="ARBA00042639"/>
    </source>
</evidence>
<name>A0A1Y5R5S0_9RHOB</name>
<dbReference type="InterPro" id="IPR024706">
    <property type="entry name" value="Peroxiredoxin_AhpC-typ"/>
</dbReference>
<dbReference type="InterPro" id="IPR000866">
    <property type="entry name" value="AhpC/TSA"/>
</dbReference>
<evidence type="ECO:0000256" key="13">
    <source>
        <dbReference type="PIRSR" id="PIRSR000239-1"/>
    </source>
</evidence>
<evidence type="ECO:0000256" key="7">
    <source>
        <dbReference type="ARBA" id="ARBA00023157"/>
    </source>
</evidence>
<organism evidence="15 16">
    <name type="scientific">Roseovarius litorisediminis</name>
    <dbReference type="NCBI Taxonomy" id="1312363"/>
    <lineage>
        <taxon>Bacteria</taxon>
        <taxon>Pseudomonadati</taxon>
        <taxon>Pseudomonadota</taxon>
        <taxon>Alphaproteobacteria</taxon>
        <taxon>Rhodobacterales</taxon>
        <taxon>Roseobacteraceae</taxon>
        <taxon>Roseovarius</taxon>
    </lineage>
</organism>
<evidence type="ECO:0000256" key="2">
    <source>
        <dbReference type="ARBA" id="ARBA00011245"/>
    </source>
</evidence>
<dbReference type="Pfam" id="PF00578">
    <property type="entry name" value="AhpC-TSA"/>
    <property type="match status" value="1"/>
</dbReference>
<dbReference type="PROSITE" id="PS51352">
    <property type="entry name" value="THIOREDOXIN_2"/>
    <property type="match status" value="1"/>
</dbReference>
<protein>
    <recommendedName>
        <fullName evidence="3">thioredoxin-dependent peroxiredoxin</fullName>
        <ecNumber evidence="3">1.11.1.24</ecNumber>
    </recommendedName>
    <alternativeName>
        <fullName evidence="9">Thioredoxin peroxidase</fullName>
    </alternativeName>
    <alternativeName>
        <fullName evidence="11">Thioredoxin-dependent peroxiredoxin Bcp</fullName>
    </alternativeName>
</protein>
<dbReference type="AlphaFoldDB" id="A0A1Y5R5S0"/>
<dbReference type="FunFam" id="3.40.30.10:FF:000007">
    <property type="entry name" value="Thioredoxin-dependent thiol peroxidase"/>
    <property type="match status" value="1"/>
</dbReference>
<evidence type="ECO:0000256" key="1">
    <source>
        <dbReference type="ARBA" id="ARBA00003330"/>
    </source>
</evidence>
<evidence type="ECO:0000256" key="4">
    <source>
        <dbReference type="ARBA" id="ARBA00022559"/>
    </source>
</evidence>
<dbReference type="Proteomes" id="UP000193827">
    <property type="component" value="Unassembled WGS sequence"/>
</dbReference>
<dbReference type="InterPro" id="IPR036249">
    <property type="entry name" value="Thioredoxin-like_sf"/>
</dbReference>
<dbReference type="EC" id="1.11.1.24" evidence="3"/>